<reference evidence="2" key="1">
    <citation type="submission" date="2022-11" db="EMBL/GenBank/DDBJ databases">
        <title>Genome Sequence of Cubamyces cubensis.</title>
        <authorList>
            <person name="Buettner E."/>
        </authorList>
    </citation>
    <scope>NUCLEOTIDE SEQUENCE</scope>
    <source>
        <strain evidence="2">MPL-01</strain>
    </source>
</reference>
<name>A0AAD7THN8_9APHY</name>
<feature type="compositionally biased region" description="Polar residues" evidence="1">
    <location>
        <begin position="7"/>
        <end position="24"/>
    </location>
</feature>
<sequence length="637" mass="69309">MAILRSQRMTTETVPGNDNPSSQLMAIESDSVLEAASPRRSEDVEPLRLVGASDLGDIPEDRWSPFSGFHAVEDNSNVENGNLMDQVDKLAFSDIVSDLGESGSDEQAEEALGHLMRDPKPSSAKLKITLPPLSKAAMSKQTKKSQRGGSPSTLTRERKSLSHKAAQAVKAKIKAGLLSAKARVGKTASPGALSKRPSGSGPTSKVSGRKRTIEKPDFEGAIRALSRSWDDSDECEVVAKKPRKAKANPSQGAKDAGELTIWSVSTYIQIDLPPHTVQKTPRSQKKIEQQDPLWAGPITITHNTTWDNLLNEIAAAMRTRKENLPVHTLSWKFAPGADGRSHGPNDKARLPMTNAAGFKALIDGGIRATRGARNLIICVAQSQPLDNDSHPPASHAWATEKSDHLELAAPSSKRARQDKSNHDADQGSDTGDSDVSDGVKRKKGKGKSKSKSSKKGLDIVLTPIIEKLKEKHRIGQCPVHPGIRCYFYEKKRWHFELDRNRLQVWAHAIDQGEDGVSYRKPPINNVFFSEQQTLKVPRALDAHRNDSNVPAPYLAMSPYAAGPSTPYPQGMMHPGSPGMHHFPFYYSPVPAPSYPMMAPMHMYPPPMPQHGIPHGYQPQPGPSHSGVPSSSAGSDSD</sequence>
<organism evidence="2 3">
    <name type="scientific">Trametes cubensis</name>
    <dbReference type="NCBI Taxonomy" id="1111947"/>
    <lineage>
        <taxon>Eukaryota</taxon>
        <taxon>Fungi</taxon>
        <taxon>Dikarya</taxon>
        <taxon>Basidiomycota</taxon>
        <taxon>Agaricomycotina</taxon>
        <taxon>Agaricomycetes</taxon>
        <taxon>Polyporales</taxon>
        <taxon>Polyporaceae</taxon>
        <taxon>Trametes</taxon>
    </lineage>
</organism>
<feature type="region of interest" description="Disordered" evidence="1">
    <location>
        <begin position="407"/>
        <end position="454"/>
    </location>
</feature>
<feature type="region of interest" description="Disordered" evidence="1">
    <location>
        <begin position="184"/>
        <end position="212"/>
    </location>
</feature>
<evidence type="ECO:0000256" key="1">
    <source>
        <dbReference type="SAM" id="MobiDB-lite"/>
    </source>
</evidence>
<feature type="compositionally biased region" description="Basic and acidic residues" evidence="1">
    <location>
        <begin position="415"/>
        <end position="425"/>
    </location>
</feature>
<dbReference type="EMBL" id="JAPEVG010000538">
    <property type="protein sequence ID" value="KAJ8457649.1"/>
    <property type="molecule type" value="Genomic_DNA"/>
</dbReference>
<dbReference type="AlphaFoldDB" id="A0AAD7THN8"/>
<dbReference type="Proteomes" id="UP001215151">
    <property type="component" value="Unassembled WGS sequence"/>
</dbReference>
<proteinExistence type="predicted"/>
<feature type="region of interest" description="Disordered" evidence="1">
    <location>
        <begin position="100"/>
        <end position="166"/>
    </location>
</feature>
<evidence type="ECO:0000313" key="2">
    <source>
        <dbReference type="EMBL" id="KAJ8457649.1"/>
    </source>
</evidence>
<accession>A0AAD7THN8</accession>
<feature type="region of interest" description="Disordered" evidence="1">
    <location>
        <begin position="608"/>
        <end position="637"/>
    </location>
</feature>
<gene>
    <name evidence="2" type="ORF">ONZ51_g11396</name>
</gene>
<evidence type="ECO:0000313" key="3">
    <source>
        <dbReference type="Proteomes" id="UP001215151"/>
    </source>
</evidence>
<keyword evidence="3" id="KW-1185">Reference proteome</keyword>
<feature type="compositionally biased region" description="Basic residues" evidence="1">
    <location>
        <begin position="440"/>
        <end position="454"/>
    </location>
</feature>
<feature type="compositionally biased region" description="Basic and acidic residues" evidence="1">
    <location>
        <begin position="111"/>
        <end position="120"/>
    </location>
</feature>
<feature type="region of interest" description="Disordered" evidence="1">
    <location>
        <begin position="1"/>
        <end position="24"/>
    </location>
</feature>
<comment type="caution">
    <text evidence="2">The sequence shown here is derived from an EMBL/GenBank/DDBJ whole genome shotgun (WGS) entry which is preliminary data.</text>
</comment>
<feature type="compositionally biased region" description="Low complexity" evidence="1">
    <location>
        <begin position="622"/>
        <end position="637"/>
    </location>
</feature>
<protein>
    <submittedName>
        <fullName evidence="2">Uncharacterized protein</fullName>
    </submittedName>
</protein>